<dbReference type="AlphaFoldDB" id="A0A0K1R8U7"/>
<sequence length="179" mass="19968">MEAWRRKKGLLRSGVKFTTRFDPLERELIGNLTATVAEALIGRAQSAPKDEFAEMMGVSTGHTEAPEDPRLARLLPDFELEADQEFDGDNGLLRSLHENDIIKSKLENLQVVNEVLGPTGGVEVTIDQEDAPRFVAALNDLRLYVSEDTSGTERAQENRQLLMDWLAVCQDSLLEAMLD</sequence>
<evidence type="ECO:0000313" key="2">
    <source>
        <dbReference type="Proteomes" id="UP000060016"/>
    </source>
</evidence>
<dbReference type="EMBL" id="CP012342">
    <property type="protein sequence ID" value="AKV57850.1"/>
    <property type="molecule type" value="Genomic_DNA"/>
</dbReference>
<gene>
    <name evidence="1" type="ORF">AK829_00135</name>
</gene>
<protein>
    <submittedName>
        <fullName evidence="1">Uncharacterized protein</fullName>
    </submittedName>
</protein>
<keyword evidence="2" id="KW-1185">Reference proteome</keyword>
<dbReference type="PATRIC" id="fig|156976.3.peg.25"/>
<evidence type="ECO:0000313" key="1">
    <source>
        <dbReference type="EMBL" id="AKV57850.1"/>
    </source>
</evidence>
<dbReference type="RefSeq" id="WP_052203212.1">
    <property type="nucleotide sequence ID" value="NZ_BAAAGW010000024.1"/>
</dbReference>
<dbReference type="Pfam" id="PF09438">
    <property type="entry name" value="DUF2017"/>
    <property type="match status" value="1"/>
</dbReference>
<dbReference type="KEGG" id="crie:AK829_00135"/>
<organism evidence="1 2">
    <name type="scientific">Corynebacterium riegelii</name>
    <dbReference type="NCBI Taxonomy" id="156976"/>
    <lineage>
        <taxon>Bacteria</taxon>
        <taxon>Bacillati</taxon>
        <taxon>Actinomycetota</taxon>
        <taxon>Actinomycetes</taxon>
        <taxon>Mycobacteriales</taxon>
        <taxon>Corynebacteriaceae</taxon>
        <taxon>Corynebacterium</taxon>
    </lineage>
</organism>
<proteinExistence type="predicted"/>
<dbReference type="Proteomes" id="UP000060016">
    <property type="component" value="Chromosome"/>
</dbReference>
<reference evidence="1 2" key="1">
    <citation type="submission" date="2015-08" db="EMBL/GenBank/DDBJ databases">
        <authorList>
            <person name="Babu N.S."/>
            <person name="Beckwith C.J."/>
            <person name="Beseler K.G."/>
            <person name="Brison A."/>
            <person name="Carone J.V."/>
            <person name="Caskin T.P."/>
            <person name="Diamond M."/>
            <person name="Durham M.E."/>
            <person name="Foxe J.M."/>
            <person name="Go M."/>
            <person name="Henderson B.A."/>
            <person name="Jones I.B."/>
            <person name="McGettigan J.A."/>
            <person name="Micheletti S.J."/>
            <person name="Nasrallah M.E."/>
            <person name="Ortiz D."/>
            <person name="Piller C.R."/>
            <person name="Privatt S.R."/>
            <person name="Schneider S.L."/>
            <person name="Sharp S."/>
            <person name="Smith T.C."/>
            <person name="Stanton J.D."/>
            <person name="Ullery H.E."/>
            <person name="Wilson R.J."/>
            <person name="Serrano M.G."/>
            <person name="Buck G."/>
            <person name="Lee V."/>
            <person name="Wang Y."/>
            <person name="Carvalho R."/>
            <person name="Voegtly L."/>
            <person name="Shi R."/>
            <person name="Duckworth R."/>
            <person name="Johnson A."/>
            <person name="Loviza R."/>
            <person name="Walstead R."/>
            <person name="Shah Z."/>
            <person name="Kiflezghi M."/>
            <person name="Wade K."/>
            <person name="Ball S.L."/>
            <person name="Bradley K.W."/>
            <person name="Asai D.J."/>
            <person name="Bowman C.A."/>
            <person name="Russell D.A."/>
            <person name="Pope W.H."/>
            <person name="Jacobs-Sera D."/>
            <person name="Hendrix R.W."/>
            <person name="Hatfull G.F."/>
        </authorList>
    </citation>
    <scope>NUCLEOTIDE SEQUENCE [LARGE SCALE GENOMIC DNA]</scope>
    <source>
        <strain evidence="1 2">PUDD_83A45</strain>
    </source>
</reference>
<dbReference type="InterPro" id="IPR018561">
    <property type="entry name" value="AosR"/>
</dbReference>
<accession>A0A0K1R8U7</accession>
<name>A0A0K1R8U7_9CORY</name>
<dbReference type="STRING" id="156976.AK829_00135"/>